<dbReference type="PROSITE" id="PS51900">
    <property type="entry name" value="CB"/>
    <property type="match status" value="1"/>
</dbReference>
<dbReference type="eggNOG" id="COG0582">
    <property type="taxonomic scope" value="Bacteria"/>
</dbReference>
<dbReference type="InterPro" id="IPR002104">
    <property type="entry name" value="Integrase_catalytic"/>
</dbReference>
<dbReference type="GO" id="GO:0003677">
    <property type="term" value="F:DNA binding"/>
    <property type="evidence" value="ECO:0007669"/>
    <property type="project" value="UniProtKB-UniRule"/>
</dbReference>
<organism evidence="8 9">
    <name type="scientific">Glaciecola nitratireducens (strain JCM 12485 / KCTC 12276 / FR1064)</name>
    <dbReference type="NCBI Taxonomy" id="1085623"/>
    <lineage>
        <taxon>Bacteria</taxon>
        <taxon>Pseudomonadati</taxon>
        <taxon>Pseudomonadota</taxon>
        <taxon>Gammaproteobacteria</taxon>
        <taxon>Alteromonadales</taxon>
        <taxon>Alteromonadaceae</taxon>
        <taxon>Brumicola</taxon>
    </lineage>
</organism>
<sequence length="410" mass="47665">MSTFKITKSFVDHVSLPEKGQAFYRDSVLKGFALRVTQGGSRAFILEKRIHKKLKRITLGRYPEITVEMARKEALKYLGEIATGEDPIANRQRDAVSQLTLHDAYQDYKRVKCNLNPNTYQQYEMYFKGELKDWMNKRLSDINKDMVLAKHNDILSRKSPSYANVCLRVVSAIFKFAKFNYEDSNGHSLFPVNPIERLGHMKAWAKEPRRQNIINDSQLPLLYATIQGVKHETISDKKTVFMDYCVFLLLTGLRKNEAATLKWEYVNFDERTFHIVDTKNKDPLTLPMSDIVYAILKERHAERMNDYVFYTKKSGYLKHTDLLLKELVDASKVQFSCHDLRRTFITVAESLDISMYAIKKLVNHRGGNDVTQGYVITTHERLRAPMQKITDYFKNKANIKLEHYGADKAH</sequence>
<dbReference type="SUPFAM" id="SSF56349">
    <property type="entry name" value="DNA breaking-rejoining enzymes"/>
    <property type="match status" value="1"/>
</dbReference>
<evidence type="ECO:0000259" key="6">
    <source>
        <dbReference type="PROSITE" id="PS51898"/>
    </source>
</evidence>
<feature type="domain" description="Core-binding (CB)" evidence="7">
    <location>
        <begin position="96"/>
        <end position="178"/>
    </location>
</feature>
<keyword evidence="3 5" id="KW-0238">DNA-binding</keyword>
<dbReference type="GO" id="GO:0015074">
    <property type="term" value="P:DNA integration"/>
    <property type="evidence" value="ECO:0007669"/>
    <property type="project" value="UniProtKB-KW"/>
</dbReference>
<evidence type="ECO:0000259" key="7">
    <source>
        <dbReference type="PROSITE" id="PS51900"/>
    </source>
</evidence>
<dbReference type="InterPro" id="IPR025166">
    <property type="entry name" value="Integrase_DNA_bind_dom"/>
</dbReference>
<dbReference type="HOGENOM" id="CLU_027562_17_7_6"/>
<dbReference type="InterPro" id="IPR010998">
    <property type="entry name" value="Integrase_recombinase_N"/>
</dbReference>
<evidence type="ECO:0000313" key="8">
    <source>
        <dbReference type="EMBL" id="AEP31788.1"/>
    </source>
</evidence>
<dbReference type="PROSITE" id="PS51898">
    <property type="entry name" value="TYR_RECOMBINASE"/>
    <property type="match status" value="1"/>
</dbReference>
<dbReference type="InterPro" id="IPR038488">
    <property type="entry name" value="Integrase_DNA-bd_sf"/>
</dbReference>
<evidence type="ECO:0000256" key="2">
    <source>
        <dbReference type="ARBA" id="ARBA00022908"/>
    </source>
</evidence>
<dbReference type="Pfam" id="PF00589">
    <property type="entry name" value="Phage_integrase"/>
    <property type="match status" value="1"/>
</dbReference>
<dbReference type="EMBL" id="CP003060">
    <property type="protein sequence ID" value="AEP31788.1"/>
    <property type="molecule type" value="Genomic_DNA"/>
</dbReference>
<evidence type="ECO:0000313" key="9">
    <source>
        <dbReference type="Proteomes" id="UP000009282"/>
    </source>
</evidence>
<feature type="domain" description="Tyr recombinase" evidence="6">
    <location>
        <begin position="208"/>
        <end position="387"/>
    </location>
</feature>
<dbReference type="AlphaFoldDB" id="G4QNI4"/>
<protein>
    <submittedName>
        <fullName evidence="8">Phage related integrase</fullName>
    </submittedName>
</protein>
<dbReference type="InterPro" id="IPR011010">
    <property type="entry name" value="DNA_brk_join_enz"/>
</dbReference>
<dbReference type="Gene3D" id="3.30.160.390">
    <property type="entry name" value="Integrase, DNA-binding domain"/>
    <property type="match status" value="1"/>
</dbReference>
<dbReference type="GO" id="GO:0006310">
    <property type="term" value="P:DNA recombination"/>
    <property type="evidence" value="ECO:0007669"/>
    <property type="project" value="UniProtKB-KW"/>
</dbReference>
<dbReference type="InterPro" id="IPR013762">
    <property type="entry name" value="Integrase-like_cat_sf"/>
</dbReference>
<dbReference type="STRING" id="1085623.GNIT_3694"/>
<evidence type="ECO:0000256" key="3">
    <source>
        <dbReference type="ARBA" id="ARBA00023125"/>
    </source>
</evidence>
<keyword evidence="2" id="KW-0229">DNA integration</keyword>
<dbReference type="PANTHER" id="PTHR30629">
    <property type="entry name" value="PROPHAGE INTEGRASE"/>
    <property type="match status" value="1"/>
</dbReference>
<proteinExistence type="inferred from homology"/>
<dbReference type="PANTHER" id="PTHR30629:SF2">
    <property type="entry name" value="PROPHAGE INTEGRASE INTS-RELATED"/>
    <property type="match status" value="1"/>
</dbReference>
<keyword evidence="4" id="KW-0233">DNA recombination</keyword>
<dbReference type="KEGG" id="gni:GNIT_3694"/>
<dbReference type="RefSeq" id="WP_014110659.1">
    <property type="nucleotide sequence ID" value="NC_016041.1"/>
</dbReference>
<dbReference type="Gene3D" id="1.10.150.130">
    <property type="match status" value="1"/>
</dbReference>
<keyword evidence="9" id="KW-1185">Reference proteome</keyword>
<dbReference type="Pfam" id="PF13356">
    <property type="entry name" value="Arm-DNA-bind_3"/>
    <property type="match status" value="1"/>
</dbReference>
<name>G4QNI4_GLANF</name>
<evidence type="ECO:0000256" key="4">
    <source>
        <dbReference type="ARBA" id="ARBA00023172"/>
    </source>
</evidence>
<accession>G4QNI4</accession>
<evidence type="ECO:0000256" key="1">
    <source>
        <dbReference type="ARBA" id="ARBA00008857"/>
    </source>
</evidence>
<dbReference type="InterPro" id="IPR044068">
    <property type="entry name" value="CB"/>
</dbReference>
<evidence type="ECO:0000256" key="5">
    <source>
        <dbReference type="PROSITE-ProRule" id="PRU01248"/>
    </source>
</evidence>
<comment type="similarity">
    <text evidence="1">Belongs to the 'phage' integrase family.</text>
</comment>
<dbReference type="OrthoDB" id="9795573at2"/>
<reference evidence="8 9" key="1">
    <citation type="journal article" date="2011" name="J. Bacteriol.">
        <title>Complete genome sequence of seawater bacterium Glaciecola nitratireducens FR1064T.</title>
        <authorList>
            <person name="Bian F."/>
            <person name="Qin Q.L."/>
            <person name="Xie B.B."/>
            <person name="Shu Y.L."/>
            <person name="Zhang X.Y."/>
            <person name="Yu Y."/>
            <person name="Chen B."/>
            <person name="Chen X.L."/>
            <person name="Zhou B.C."/>
            <person name="Zhang Y.Z."/>
        </authorList>
    </citation>
    <scope>NUCLEOTIDE SEQUENCE [LARGE SCALE GENOMIC DNA]</scope>
    <source>
        <strain evidence="9">JCM 12485 / KCTC 12276 / FR1064</strain>
    </source>
</reference>
<dbReference type="Proteomes" id="UP000009282">
    <property type="component" value="Chromosome"/>
</dbReference>
<dbReference type="Gene3D" id="1.10.443.10">
    <property type="entry name" value="Intergrase catalytic core"/>
    <property type="match status" value="1"/>
</dbReference>
<gene>
    <name evidence="8" type="ordered locus">GNIT_3694</name>
</gene>
<dbReference type="InterPro" id="IPR050808">
    <property type="entry name" value="Phage_Integrase"/>
</dbReference>